<reference evidence="2 3" key="1">
    <citation type="submission" date="2017-05" db="EMBL/GenBank/DDBJ databases">
        <title>Whole genome sequencing of Yersinia kristensenii.</title>
        <authorList>
            <person name="Campioni F."/>
        </authorList>
    </citation>
    <scope>NUCLEOTIDE SEQUENCE [LARGE SCALE GENOMIC DNA]</scope>
    <source>
        <strain evidence="2 3">CFSAN060538</strain>
    </source>
</reference>
<dbReference type="RefSeq" id="WP_087796023.1">
    <property type="nucleotide sequence ID" value="NZ_CAWNET010000042.1"/>
</dbReference>
<gene>
    <name evidence="2" type="ORF">CBW52_22805</name>
</gene>
<organism evidence="2 3">
    <name type="scientific">Yersinia kristensenii</name>
    <dbReference type="NCBI Taxonomy" id="28152"/>
    <lineage>
        <taxon>Bacteria</taxon>
        <taxon>Pseudomonadati</taxon>
        <taxon>Pseudomonadota</taxon>
        <taxon>Gammaproteobacteria</taxon>
        <taxon>Enterobacterales</taxon>
        <taxon>Yersiniaceae</taxon>
        <taxon>Yersinia</taxon>
    </lineage>
</organism>
<name>A0AB73NQS2_YERKR</name>
<comment type="caution">
    <text evidence="2">The sequence shown here is derived from an EMBL/GenBank/DDBJ whole genome shotgun (WGS) entry which is preliminary data.</text>
</comment>
<accession>A0AB73NQS2</accession>
<sequence length="377" mass="41113">MTAKYFALLTHIGAAKLANATALGTRLEITHMAVGDGGGTLPTPSPAQTQLVNEQRRAALNALTIDPSNPHQIIVEQIIPETEGGWWIREIGLLNKAGELIAIANCPESYKPQMQEGSGRIQTIRVILAVSSTAAVILKTDPAVVLATRQYANQLISTTVTSISNHIRTLNPHPQYLLASHNLFYLSDTKAARTNLQLGSAATRNMGNAQDELMQVGAFGWGGPCIIASAGINALTKTGMALVRDLTANQWVTVADHRHQTVYDIETRYESIIFALGPVPKNKTLIQPMHEFDIWTGTAWEVDQQALKARHIAAASQQKTALINQVSDHINILLDAIAMDNQQTDIQQLAAFKQYRVALMRINTSAAPEIDWPELPQ</sequence>
<dbReference type="Pfam" id="PF02413">
    <property type="entry name" value="Caudo_TAP"/>
    <property type="match status" value="1"/>
</dbReference>
<dbReference type="EMBL" id="NHOG01000046">
    <property type="protein sequence ID" value="OVZ74889.1"/>
    <property type="molecule type" value="Genomic_DNA"/>
</dbReference>
<feature type="domain" description="Phage tail fibre protein N-terminal" evidence="1">
    <location>
        <begin position="1"/>
        <end position="150"/>
    </location>
</feature>
<dbReference type="PANTHER" id="PTHR35191">
    <property type="entry name" value="PROPHAGE SIDE TAIL FIBER PROTEIN HOMOLOG STFQ-RELATED"/>
    <property type="match status" value="1"/>
</dbReference>
<dbReference type="InterPro" id="IPR022225">
    <property type="entry name" value="Phage_tail_fibre_N"/>
</dbReference>
<dbReference type="InterPro" id="IPR051934">
    <property type="entry name" value="Phage_Tail_Fiber_Structural"/>
</dbReference>
<evidence type="ECO:0000313" key="2">
    <source>
        <dbReference type="EMBL" id="OVZ74889.1"/>
    </source>
</evidence>
<dbReference type="Proteomes" id="UP000195840">
    <property type="component" value="Unassembled WGS sequence"/>
</dbReference>
<dbReference type="Pfam" id="PF12571">
    <property type="entry name" value="Phage_tail_fib"/>
    <property type="match status" value="1"/>
</dbReference>
<protein>
    <recommendedName>
        <fullName evidence="1">Phage tail fibre protein N-terminal domain-containing protein</fullName>
    </recommendedName>
</protein>
<proteinExistence type="predicted"/>
<evidence type="ECO:0000259" key="1">
    <source>
        <dbReference type="Pfam" id="PF12571"/>
    </source>
</evidence>
<dbReference type="AlphaFoldDB" id="A0AB73NQS2"/>
<dbReference type="InterPro" id="IPR003458">
    <property type="entry name" value="Phage_T4_Gp38_tail_assem"/>
</dbReference>
<evidence type="ECO:0000313" key="3">
    <source>
        <dbReference type="Proteomes" id="UP000195840"/>
    </source>
</evidence>
<keyword evidence="3" id="KW-1185">Reference proteome</keyword>
<dbReference type="PANTHER" id="PTHR35191:SF1">
    <property type="entry name" value="PROPHAGE SIDE TAIL FIBER PROTEIN HOMOLOG STFQ-RELATED"/>
    <property type="match status" value="1"/>
</dbReference>